<dbReference type="PANTHER" id="PTHR13947">
    <property type="entry name" value="GNAT FAMILY N-ACETYLTRANSFERASE"/>
    <property type="match status" value="1"/>
</dbReference>
<name>A0ABT8KXQ5_9BACT</name>
<evidence type="ECO:0000259" key="2">
    <source>
        <dbReference type="PROSITE" id="PS51186"/>
    </source>
</evidence>
<protein>
    <submittedName>
        <fullName evidence="3">GNAT family N-acetyltransferase</fullName>
    </submittedName>
</protein>
<feature type="domain" description="N-acetyltransferase" evidence="2">
    <location>
        <begin position="3"/>
        <end position="157"/>
    </location>
</feature>
<proteinExistence type="predicted"/>
<dbReference type="InterPro" id="IPR000182">
    <property type="entry name" value="GNAT_dom"/>
</dbReference>
<dbReference type="Pfam" id="PF00583">
    <property type="entry name" value="Acetyltransf_1"/>
    <property type="match status" value="1"/>
</dbReference>
<evidence type="ECO:0000256" key="1">
    <source>
        <dbReference type="ARBA" id="ARBA00022679"/>
    </source>
</evidence>
<reference evidence="3" key="1">
    <citation type="submission" date="2023-06" db="EMBL/GenBank/DDBJ databases">
        <title>Genomic of Parafulvivirga corallium.</title>
        <authorList>
            <person name="Wang G."/>
        </authorList>
    </citation>
    <scope>NUCLEOTIDE SEQUENCE</scope>
    <source>
        <strain evidence="3">BMA10</strain>
    </source>
</reference>
<dbReference type="Proteomes" id="UP001172082">
    <property type="component" value="Unassembled WGS sequence"/>
</dbReference>
<dbReference type="RefSeq" id="WP_346755533.1">
    <property type="nucleotide sequence ID" value="NZ_JAUJEA010000019.1"/>
</dbReference>
<dbReference type="EMBL" id="JAUJEA010000019">
    <property type="protein sequence ID" value="MDN5205511.1"/>
    <property type="molecule type" value="Genomic_DNA"/>
</dbReference>
<keyword evidence="1" id="KW-0808">Transferase</keyword>
<keyword evidence="4" id="KW-1185">Reference proteome</keyword>
<organism evidence="3 4">
    <name type="scientific">Splendidivirga corallicola</name>
    <dbReference type="NCBI Taxonomy" id="3051826"/>
    <lineage>
        <taxon>Bacteria</taxon>
        <taxon>Pseudomonadati</taxon>
        <taxon>Bacteroidota</taxon>
        <taxon>Cytophagia</taxon>
        <taxon>Cytophagales</taxon>
        <taxon>Splendidivirgaceae</taxon>
        <taxon>Splendidivirga</taxon>
    </lineage>
</organism>
<dbReference type="PANTHER" id="PTHR13947:SF37">
    <property type="entry name" value="LD18367P"/>
    <property type="match status" value="1"/>
</dbReference>
<accession>A0ABT8KXQ5</accession>
<gene>
    <name evidence="3" type="ORF">QQ008_29275</name>
</gene>
<evidence type="ECO:0000313" key="3">
    <source>
        <dbReference type="EMBL" id="MDN5205511.1"/>
    </source>
</evidence>
<dbReference type="InterPro" id="IPR016181">
    <property type="entry name" value="Acyl_CoA_acyltransferase"/>
</dbReference>
<comment type="caution">
    <text evidence="3">The sequence shown here is derived from an EMBL/GenBank/DDBJ whole genome shotgun (WGS) entry which is preliminary data.</text>
</comment>
<dbReference type="Gene3D" id="3.40.630.30">
    <property type="match status" value="1"/>
</dbReference>
<dbReference type="InterPro" id="IPR050769">
    <property type="entry name" value="NAT_camello-type"/>
</dbReference>
<evidence type="ECO:0000313" key="4">
    <source>
        <dbReference type="Proteomes" id="UP001172082"/>
    </source>
</evidence>
<sequence length="157" mass="18410">MKFGIRKHNPGDIGWIIGKHGEIYTNEFNFDPGFEIHIANKFIDFFKDPFNTVWIAEVNGERAGSIAVSKKSDKKAFVNFVLVLNKHRGHKIAQKLFEVVIRHCRDHQFELLELETYNCLESARRLYDKIGFKITEVNKDMELFGLTIDQEFWEMSL</sequence>
<dbReference type="PROSITE" id="PS51186">
    <property type="entry name" value="GNAT"/>
    <property type="match status" value="1"/>
</dbReference>
<dbReference type="SUPFAM" id="SSF55729">
    <property type="entry name" value="Acyl-CoA N-acyltransferases (Nat)"/>
    <property type="match status" value="1"/>
</dbReference>